<gene>
    <name evidence="1" type="ORF">MLD38_025849</name>
</gene>
<protein>
    <submittedName>
        <fullName evidence="1">Uncharacterized protein</fullName>
    </submittedName>
</protein>
<keyword evidence="2" id="KW-1185">Reference proteome</keyword>
<name>A0ACB9P067_9MYRT</name>
<organism evidence="1 2">
    <name type="scientific">Melastoma candidum</name>
    <dbReference type="NCBI Taxonomy" id="119954"/>
    <lineage>
        <taxon>Eukaryota</taxon>
        <taxon>Viridiplantae</taxon>
        <taxon>Streptophyta</taxon>
        <taxon>Embryophyta</taxon>
        <taxon>Tracheophyta</taxon>
        <taxon>Spermatophyta</taxon>
        <taxon>Magnoliopsida</taxon>
        <taxon>eudicotyledons</taxon>
        <taxon>Gunneridae</taxon>
        <taxon>Pentapetalae</taxon>
        <taxon>rosids</taxon>
        <taxon>malvids</taxon>
        <taxon>Myrtales</taxon>
        <taxon>Melastomataceae</taxon>
        <taxon>Melastomatoideae</taxon>
        <taxon>Melastomateae</taxon>
        <taxon>Melastoma</taxon>
    </lineage>
</organism>
<dbReference type="EMBL" id="CM042886">
    <property type="protein sequence ID" value="KAI4341079.1"/>
    <property type="molecule type" value="Genomic_DNA"/>
</dbReference>
<sequence>MGEAVLGSGSSGEGDSPGTESAGVAGLEGYREEGSLGTLGTPRELQRGGAAAAVGRRGSRLMELELASKAVVDHAASGGIESASVRGINEEIVFSLRGFEHDGCRTAERTLLSRIHQILAEESVFADWIFTQVLEEDTDAVLLGLAVRGLLVTDAEMAWELLLP</sequence>
<evidence type="ECO:0000313" key="2">
    <source>
        <dbReference type="Proteomes" id="UP001057402"/>
    </source>
</evidence>
<reference evidence="2" key="1">
    <citation type="journal article" date="2023" name="Front. Plant Sci.">
        <title>Chromosomal-level genome assembly of Melastoma candidum provides insights into trichome evolution.</title>
        <authorList>
            <person name="Zhong Y."/>
            <person name="Wu W."/>
            <person name="Sun C."/>
            <person name="Zou P."/>
            <person name="Liu Y."/>
            <person name="Dai S."/>
            <person name="Zhou R."/>
        </authorList>
    </citation>
    <scope>NUCLEOTIDE SEQUENCE [LARGE SCALE GENOMIC DNA]</scope>
</reference>
<comment type="caution">
    <text evidence="1">The sequence shown here is derived from an EMBL/GenBank/DDBJ whole genome shotgun (WGS) entry which is preliminary data.</text>
</comment>
<proteinExistence type="predicted"/>
<dbReference type="Proteomes" id="UP001057402">
    <property type="component" value="Chromosome 7"/>
</dbReference>
<accession>A0ACB9P067</accession>
<evidence type="ECO:0000313" key="1">
    <source>
        <dbReference type="EMBL" id="KAI4341079.1"/>
    </source>
</evidence>